<gene>
    <name evidence="1" type="ORF">J2Z31_002290</name>
</gene>
<name>A0ABS4QYS9_9HYPH</name>
<dbReference type="EMBL" id="JAGILA010000002">
    <property type="protein sequence ID" value="MBP2235798.1"/>
    <property type="molecule type" value="Genomic_DNA"/>
</dbReference>
<organism evidence="1 2">
    <name type="scientific">Sinorhizobium kostiense</name>
    <dbReference type="NCBI Taxonomy" id="76747"/>
    <lineage>
        <taxon>Bacteria</taxon>
        <taxon>Pseudomonadati</taxon>
        <taxon>Pseudomonadota</taxon>
        <taxon>Alphaproteobacteria</taxon>
        <taxon>Hyphomicrobiales</taxon>
        <taxon>Rhizobiaceae</taxon>
        <taxon>Sinorhizobium/Ensifer group</taxon>
        <taxon>Sinorhizobium</taxon>
    </lineage>
</organism>
<proteinExistence type="predicted"/>
<evidence type="ECO:0000313" key="1">
    <source>
        <dbReference type="EMBL" id="MBP2235798.1"/>
    </source>
</evidence>
<dbReference type="RefSeq" id="WP_408022025.1">
    <property type="nucleotide sequence ID" value="NZ_JAGILA010000002.1"/>
</dbReference>
<accession>A0ABS4QYS9</accession>
<sequence>MIDADSAARPIGRAKAALAVANHLTLKRFRDYVAPRPVLSEIGKRAAISYYPPMARNRVGPHCDPHLRRFG</sequence>
<dbReference type="Proteomes" id="UP000730739">
    <property type="component" value="Unassembled WGS sequence"/>
</dbReference>
<keyword evidence="2" id="KW-1185">Reference proteome</keyword>
<protein>
    <submittedName>
        <fullName evidence="1">Uncharacterized protein</fullName>
    </submittedName>
</protein>
<comment type="caution">
    <text evidence="1">The sequence shown here is derived from an EMBL/GenBank/DDBJ whole genome shotgun (WGS) entry which is preliminary data.</text>
</comment>
<evidence type="ECO:0000313" key="2">
    <source>
        <dbReference type="Proteomes" id="UP000730739"/>
    </source>
</evidence>
<reference evidence="1 2" key="1">
    <citation type="submission" date="2021-03" db="EMBL/GenBank/DDBJ databases">
        <title>Genomic Encyclopedia of Type Strains, Phase IV (KMG-IV): sequencing the most valuable type-strain genomes for metagenomic binning, comparative biology and taxonomic classification.</title>
        <authorList>
            <person name="Goeker M."/>
        </authorList>
    </citation>
    <scope>NUCLEOTIDE SEQUENCE [LARGE SCALE GENOMIC DNA]</scope>
    <source>
        <strain evidence="1 2">DSM 13372</strain>
    </source>
</reference>